<keyword evidence="6" id="KW-0418">Kinase</keyword>
<feature type="domain" description="NOL9 N-terminal" evidence="12">
    <location>
        <begin position="248"/>
        <end position="369"/>
    </location>
</feature>
<dbReference type="GO" id="GO:0051731">
    <property type="term" value="F:polynucleotide 5'-hydroxyl-kinase activity"/>
    <property type="evidence" value="ECO:0007669"/>
    <property type="project" value="InterPro"/>
</dbReference>
<feature type="compositionally biased region" description="Basic and acidic residues" evidence="10">
    <location>
        <begin position="69"/>
        <end position="88"/>
    </location>
</feature>
<feature type="compositionally biased region" description="Basic and acidic residues" evidence="10">
    <location>
        <begin position="95"/>
        <end position="106"/>
    </location>
</feature>
<keyword evidence="8" id="KW-0539">Nucleus</keyword>
<feature type="compositionally biased region" description="Basic residues" evidence="10">
    <location>
        <begin position="25"/>
        <end position="40"/>
    </location>
</feature>
<dbReference type="GO" id="GO:0005524">
    <property type="term" value="F:ATP binding"/>
    <property type="evidence" value="ECO:0007669"/>
    <property type="project" value="UniProtKB-KW"/>
</dbReference>
<comment type="subcellular location">
    <subcellularLocation>
        <location evidence="1">Nucleus</location>
        <location evidence="1">Nucleolus</location>
    </subcellularLocation>
</comment>
<dbReference type="InterPro" id="IPR057570">
    <property type="entry name" value="NOL9_C"/>
</dbReference>
<sequence length="788" mass="89339">MFLSAIFPGSTVFSKGARYFQQLAMKKKGKAKGKKEKTKKHQEDPQPLKKPGKTKTKPALVTTVTGDYSKQRGEKKSDSEDKTLKGETSDSTGKFSDKTETTHKYDNASTSGLETGHSGKRKQSQEGEIFSSNFWAKSKKKYQKMSEKQNKLISSPPEKISVKDQRKGNGHQTERKRKSSTNLSYLTDEDRKEKISSTQDFESTKNTKSKRNMKKRRKSDSLNVDKDETEEQTIVEDTLKGVKIIDLQDGLLFAMEKDVEVCFQGNCRLQPLYGTVSVFGSHLEISKHYDFYSPDSNSFLTIKSEAIEQNQALVKKILLELKIGLDQRKNISETMSAIIKIEKLNSRSMEIIPQYPPFQEIFNRKEDVDTLPRWKLSLLRVGLTVLEDRPKLTFPSQYLMVKDKAYRLIRNKSGASPAITIIGGKNSGKSTLNRYLINSLLDKVDKVYFLECDVGQTEFTPPGCVSLHCVSEPVLGPPFTHQRAAVFSCFFGGVTPADDPTRYLTCIEKCFSKYLDLEEKGPIIVNTCGWNKGVGLALTVDIVRLVCPSLLVQINTKKAVVNFPRMLPNFVQREPGWRGKIWDEKWKYMDDYPEYELLTIDSAVNPFESQISRYKPFDHRDLNLFSYLCNNLEPGMSLTSSTPYTVPWKSVAIHVVHTEVENLEILYSINGCLVALCKADITEAERENKDTPFFFKNTPVCQCLGFGIVRGIDSVEKELYIITPLNQQDLQKVNAVIRGNVNLPSQVLFKQKCCGPIPYVTSPILTTGSQILRQRNLKPRKQIPENQE</sequence>
<evidence type="ECO:0000256" key="7">
    <source>
        <dbReference type="ARBA" id="ARBA00022840"/>
    </source>
</evidence>
<feature type="domain" description="NOL9 C-terminal" evidence="13">
    <location>
        <begin position="640"/>
        <end position="744"/>
    </location>
</feature>
<accession>A0A6J8CMR6</accession>
<feature type="compositionally biased region" description="Basic residues" evidence="10">
    <location>
        <begin position="207"/>
        <end position="218"/>
    </location>
</feature>
<evidence type="ECO:0000256" key="9">
    <source>
        <dbReference type="ARBA" id="ARBA00071212"/>
    </source>
</evidence>
<evidence type="ECO:0000256" key="6">
    <source>
        <dbReference type="ARBA" id="ARBA00022777"/>
    </source>
</evidence>
<dbReference type="Pfam" id="PF24419">
    <property type="entry name" value="Cupin_NOL9"/>
    <property type="match status" value="1"/>
</dbReference>
<dbReference type="InterPro" id="IPR057573">
    <property type="entry name" value="NOL9_N"/>
</dbReference>
<reference evidence="14 15" key="1">
    <citation type="submission" date="2020-06" db="EMBL/GenBank/DDBJ databases">
        <authorList>
            <person name="Li R."/>
            <person name="Bekaert M."/>
        </authorList>
    </citation>
    <scope>NUCLEOTIDE SEQUENCE [LARGE SCALE GENOMIC DNA]</scope>
    <source>
        <strain evidence="15">wild</strain>
    </source>
</reference>
<evidence type="ECO:0000259" key="13">
    <source>
        <dbReference type="Pfam" id="PF25467"/>
    </source>
</evidence>
<proteinExistence type="inferred from homology"/>
<evidence type="ECO:0000313" key="15">
    <source>
        <dbReference type="Proteomes" id="UP000507470"/>
    </source>
</evidence>
<dbReference type="AlphaFoldDB" id="A0A6J8CMR6"/>
<evidence type="ECO:0000259" key="12">
    <source>
        <dbReference type="Pfam" id="PF24419"/>
    </source>
</evidence>
<keyword evidence="5" id="KW-0547">Nucleotide-binding</keyword>
<keyword evidence="15" id="KW-1185">Reference proteome</keyword>
<dbReference type="PANTHER" id="PTHR12755">
    <property type="entry name" value="CLEAVAGE/POLYADENYLATION FACTOR IA SUBUNIT CLP1P"/>
    <property type="match status" value="1"/>
</dbReference>
<protein>
    <recommendedName>
        <fullName evidence="9">Polynucleotide 5'-hydroxyl-kinase NOL9</fullName>
    </recommendedName>
</protein>
<comment type="similarity">
    <text evidence="2">Belongs to the Clp1 family. NOL9/GRC3 subfamily.</text>
</comment>
<dbReference type="Gene3D" id="3.40.50.300">
    <property type="entry name" value="P-loop containing nucleotide triphosphate hydrolases"/>
    <property type="match status" value="1"/>
</dbReference>
<name>A0A6J8CMR6_MYTCO</name>
<keyword evidence="3" id="KW-0698">rRNA processing</keyword>
<dbReference type="EMBL" id="CACVKT020005607">
    <property type="protein sequence ID" value="CAC5396262.1"/>
    <property type="molecule type" value="Genomic_DNA"/>
</dbReference>
<feature type="region of interest" description="Disordered" evidence="10">
    <location>
        <begin position="24"/>
        <end position="230"/>
    </location>
</feature>
<evidence type="ECO:0000256" key="1">
    <source>
        <dbReference type="ARBA" id="ARBA00004604"/>
    </source>
</evidence>
<dbReference type="OrthoDB" id="2405412at2759"/>
<evidence type="ECO:0000256" key="10">
    <source>
        <dbReference type="SAM" id="MobiDB-lite"/>
    </source>
</evidence>
<dbReference type="InterPro" id="IPR045116">
    <property type="entry name" value="Clp1/Grc3"/>
</dbReference>
<evidence type="ECO:0000256" key="3">
    <source>
        <dbReference type="ARBA" id="ARBA00022552"/>
    </source>
</evidence>
<evidence type="ECO:0000256" key="8">
    <source>
        <dbReference type="ARBA" id="ARBA00023242"/>
    </source>
</evidence>
<evidence type="ECO:0000256" key="5">
    <source>
        <dbReference type="ARBA" id="ARBA00022741"/>
    </source>
</evidence>
<dbReference type="InterPro" id="IPR027417">
    <property type="entry name" value="P-loop_NTPase"/>
</dbReference>
<evidence type="ECO:0000256" key="2">
    <source>
        <dbReference type="ARBA" id="ARBA00011003"/>
    </source>
</evidence>
<gene>
    <name evidence="14" type="ORF">MCOR_30844</name>
</gene>
<dbReference type="GO" id="GO:0005730">
    <property type="term" value="C:nucleolus"/>
    <property type="evidence" value="ECO:0007669"/>
    <property type="project" value="UniProtKB-SubCell"/>
</dbReference>
<keyword evidence="7" id="KW-0067">ATP-binding</keyword>
<evidence type="ECO:0000256" key="4">
    <source>
        <dbReference type="ARBA" id="ARBA00022679"/>
    </source>
</evidence>
<dbReference type="Pfam" id="PF25467">
    <property type="entry name" value="NOL9_C"/>
    <property type="match status" value="1"/>
</dbReference>
<feature type="domain" description="Clp1 P-loop" evidence="11">
    <location>
        <begin position="423"/>
        <end position="568"/>
    </location>
</feature>
<dbReference type="Proteomes" id="UP000507470">
    <property type="component" value="Unassembled WGS sequence"/>
</dbReference>
<keyword evidence="4 14" id="KW-0808">Transferase</keyword>
<dbReference type="GO" id="GO:0000448">
    <property type="term" value="P:cleavage in ITS2 between 5.8S rRNA and LSU-rRNA of tricistronic rRNA transcript (SSU-rRNA, 5.8S rRNA, LSU-rRNA)"/>
    <property type="evidence" value="ECO:0007669"/>
    <property type="project" value="TreeGrafter"/>
</dbReference>
<dbReference type="InterPro" id="IPR032319">
    <property type="entry name" value="CLP1_P"/>
</dbReference>
<organism evidence="14 15">
    <name type="scientific">Mytilus coruscus</name>
    <name type="common">Sea mussel</name>
    <dbReference type="NCBI Taxonomy" id="42192"/>
    <lineage>
        <taxon>Eukaryota</taxon>
        <taxon>Metazoa</taxon>
        <taxon>Spiralia</taxon>
        <taxon>Lophotrochozoa</taxon>
        <taxon>Mollusca</taxon>
        <taxon>Bivalvia</taxon>
        <taxon>Autobranchia</taxon>
        <taxon>Pteriomorphia</taxon>
        <taxon>Mytilida</taxon>
        <taxon>Mytiloidea</taxon>
        <taxon>Mytilidae</taxon>
        <taxon>Mytilinae</taxon>
        <taxon>Mytilus</taxon>
    </lineage>
</organism>
<evidence type="ECO:0000313" key="14">
    <source>
        <dbReference type="EMBL" id="CAC5396262.1"/>
    </source>
</evidence>
<dbReference type="PANTHER" id="PTHR12755:SF3">
    <property type="entry name" value="POLYNUCLEOTIDE 5'-HYDROXYL-KINASE NOL9"/>
    <property type="match status" value="1"/>
</dbReference>
<dbReference type="Pfam" id="PF16575">
    <property type="entry name" value="CLP1_P"/>
    <property type="match status" value="1"/>
</dbReference>
<evidence type="ECO:0000259" key="11">
    <source>
        <dbReference type="Pfam" id="PF16575"/>
    </source>
</evidence>